<sequence length="503" mass="58738">KIAKNFQELADNKKDKNLLILTIDALDLSKNIPENSIDYVLTDPPYGGLIQYFSLSSLWAIWLKHNNPKFEIPYQDEITIEHKKDFERYHNLLTKALREIYKVLKPGHYLTLTFHNREINVWNSVIKAGAYSGFIFEKILYQPNKRASEAGVALPYGSAISDYYLRFKKPEKTGTSDHQKMGKDEYERIVIKATKDIIVLRGEPTEMTFILNGIYTELFSTGKFFEGSHEDIVNILKENIGKEFVHIESKGGRLGPKWWLKNPEDMLFKRVPLSDRVEKVVIDMLRGNIKVTFDEVLQQLFINFPNGLTPDTKGVIEVLKEYATTTGDGRWRYKPEVGSRDSEHSEMIYYLSEIGRKAGYKVWIGSKEQGDTFRNEKLSKYCTVPNLKLSGFSAEEIRRIAMIDVLWYDKSSIKYVFEIENSTSITSAIERASHIPEEYDTKRLIVIPEERQKMLERKMNEPMFKEGYNKYKWQTIHYDALEDFYNLHKNDKAFNQNDFKNLK</sequence>
<dbReference type="InterPro" id="IPR002941">
    <property type="entry name" value="DNA_methylase_N4/N6"/>
</dbReference>
<organism evidence="5 6">
    <name type="scientific">Candidatus Roizmanbacteria bacterium CG_4_8_14_3_um_filter_36_10</name>
    <dbReference type="NCBI Taxonomy" id="1974834"/>
    <lineage>
        <taxon>Bacteria</taxon>
        <taxon>Candidatus Roizmaniibacteriota</taxon>
    </lineage>
</organism>
<evidence type="ECO:0000256" key="3">
    <source>
        <dbReference type="ARBA" id="ARBA00022679"/>
    </source>
</evidence>
<proteinExistence type="inferred from homology"/>
<comment type="caution">
    <text evidence="5">The sequence shown here is derived from an EMBL/GenBank/DDBJ whole genome shotgun (WGS) entry which is preliminary data.</text>
</comment>
<dbReference type="EMBL" id="PFQK01000103">
    <property type="protein sequence ID" value="PJC81187.1"/>
    <property type="molecule type" value="Genomic_DNA"/>
</dbReference>
<gene>
    <name evidence="5" type="ORF">CO007_06040</name>
</gene>
<dbReference type="Pfam" id="PF01555">
    <property type="entry name" value="N6_N4_Mtase"/>
    <property type="match status" value="1"/>
</dbReference>
<feature type="domain" description="DNA methylase N-4/N-6" evidence="4">
    <location>
        <begin position="37"/>
        <end position="193"/>
    </location>
</feature>
<protein>
    <recommendedName>
        <fullName evidence="4">DNA methylase N-4/N-6 domain-containing protein</fullName>
    </recommendedName>
</protein>
<comment type="similarity">
    <text evidence="1">Belongs to the N(4)/N(6)-methyltransferase family.</text>
</comment>
<reference evidence="6" key="1">
    <citation type="submission" date="2017-09" db="EMBL/GenBank/DDBJ databases">
        <title>Depth-based differentiation of microbial function through sediment-hosted aquifers and enrichment of novel symbionts in the deep terrestrial subsurface.</title>
        <authorList>
            <person name="Probst A.J."/>
            <person name="Ladd B."/>
            <person name="Jarett J.K."/>
            <person name="Geller-Mcgrath D.E."/>
            <person name="Sieber C.M.K."/>
            <person name="Emerson J.B."/>
            <person name="Anantharaman K."/>
            <person name="Thomas B.C."/>
            <person name="Malmstrom R."/>
            <person name="Stieglmeier M."/>
            <person name="Klingl A."/>
            <person name="Woyke T."/>
            <person name="Ryan C.M."/>
            <person name="Banfield J.F."/>
        </authorList>
    </citation>
    <scope>NUCLEOTIDE SEQUENCE [LARGE SCALE GENOMIC DNA]</scope>
</reference>
<dbReference type="AlphaFoldDB" id="A0A2M8GKW5"/>
<keyword evidence="2" id="KW-0489">Methyltransferase</keyword>
<dbReference type="Gene3D" id="3.40.50.150">
    <property type="entry name" value="Vaccinia Virus protein VP39"/>
    <property type="match status" value="1"/>
</dbReference>
<dbReference type="Proteomes" id="UP000229370">
    <property type="component" value="Unassembled WGS sequence"/>
</dbReference>
<evidence type="ECO:0000313" key="5">
    <source>
        <dbReference type="EMBL" id="PJC81187.1"/>
    </source>
</evidence>
<dbReference type="GO" id="GO:0003677">
    <property type="term" value="F:DNA binding"/>
    <property type="evidence" value="ECO:0007669"/>
    <property type="project" value="InterPro"/>
</dbReference>
<keyword evidence="3" id="KW-0808">Transferase</keyword>
<dbReference type="GO" id="GO:0008170">
    <property type="term" value="F:N-methyltransferase activity"/>
    <property type="evidence" value="ECO:0007669"/>
    <property type="project" value="InterPro"/>
</dbReference>
<evidence type="ECO:0000259" key="4">
    <source>
        <dbReference type="Pfam" id="PF01555"/>
    </source>
</evidence>
<evidence type="ECO:0000256" key="2">
    <source>
        <dbReference type="ARBA" id="ARBA00022603"/>
    </source>
</evidence>
<dbReference type="SUPFAM" id="SSF53335">
    <property type="entry name" value="S-adenosyl-L-methionine-dependent methyltransferases"/>
    <property type="match status" value="1"/>
</dbReference>
<name>A0A2M8GKW5_9BACT</name>
<dbReference type="PROSITE" id="PS00092">
    <property type="entry name" value="N6_MTASE"/>
    <property type="match status" value="1"/>
</dbReference>
<evidence type="ECO:0000256" key="1">
    <source>
        <dbReference type="ARBA" id="ARBA00006594"/>
    </source>
</evidence>
<dbReference type="GO" id="GO:0032259">
    <property type="term" value="P:methylation"/>
    <property type="evidence" value="ECO:0007669"/>
    <property type="project" value="UniProtKB-KW"/>
</dbReference>
<feature type="non-terminal residue" evidence="5">
    <location>
        <position position="1"/>
    </location>
</feature>
<evidence type="ECO:0000313" key="6">
    <source>
        <dbReference type="Proteomes" id="UP000229370"/>
    </source>
</evidence>
<accession>A0A2M8GKW5</accession>
<dbReference type="InterPro" id="IPR029063">
    <property type="entry name" value="SAM-dependent_MTases_sf"/>
</dbReference>
<dbReference type="InterPro" id="IPR002052">
    <property type="entry name" value="DNA_methylase_N6_adenine_CS"/>
</dbReference>